<accession>A0AAF3EY55</accession>
<reference evidence="3" key="1">
    <citation type="submission" date="2024-02" db="UniProtKB">
        <authorList>
            <consortium name="WormBaseParasite"/>
        </authorList>
    </citation>
    <scope>IDENTIFICATION</scope>
</reference>
<keyword evidence="2" id="KW-1185">Reference proteome</keyword>
<evidence type="ECO:0000313" key="3">
    <source>
        <dbReference type="WBParaSite" id="MBELARI_LOCUS19141"/>
    </source>
</evidence>
<sequence>MSLTRIPPNATFERRRSSIHLDPLSIRLPGSADIFENFPEKLNVSDKSNDSSRSASTSDDSSPESPHHPNLAPVKPPPSRLPSKNESRNRATSSDNTHNDRQRNSSLIAHLFEDTPLANRSRRQRRISVSDDFETTAQFIENLRQDLMKQL</sequence>
<organism evidence="2 3">
    <name type="scientific">Mesorhabditis belari</name>
    <dbReference type="NCBI Taxonomy" id="2138241"/>
    <lineage>
        <taxon>Eukaryota</taxon>
        <taxon>Metazoa</taxon>
        <taxon>Ecdysozoa</taxon>
        <taxon>Nematoda</taxon>
        <taxon>Chromadorea</taxon>
        <taxon>Rhabditida</taxon>
        <taxon>Rhabditina</taxon>
        <taxon>Rhabditomorpha</taxon>
        <taxon>Rhabditoidea</taxon>
        <taxon>Rhabditidae</taxon>
        <taxon>Mesorhabditinae</taxon>
        <taxon>Mesorhabditis</taxon>
    </lineage>
</organism>
<dbReference type="AlphaFoldDB" id="A0AAF3EY55"/>
<name>A0AAF3EY55_9BILA</name>
<dbReference type="Proteomes" id="UP000887575">
    <property type="component" value="Unassembled WGS sequence"/>
</dbReference>
<feature type="region of interest" description="Disordered" evidence="1">
    <location>
        <begin position="42"/>
        <end position="112"/>
    </location>
</feature>
<feature type="region of interest" description="Disordered" evidence="1">
    <location>
        <begin position="1"/>
        <end position="24"/>
    </location>
</feature>
<dbReference type="WBParaSite" id="MBELARI_LOCUS19141">
    <property type="protein sequence ID" value="MBELARI_LOCUS19141"/>
    <property type="gene ID" value="MBELARI_LOCUS19141"/>
</dbReference>
<evidence type="ECO:0000313" key="2">
    <source>
        <dbReference type="Proteomes" id="UP000887575"/>
    </source>
</evidence>
<proteinExistence type="predicted"/>
<feature type="compositionally biased region" description="Low complexity" evidence="1">
    <location>
        <begin position="51"/>
        <end position="64"/>
    </location>
</feature>
<evidence type="ECO:0000256" key="1">
    <source>
        <dbReference type="SAM" id="MobiDB-lite"/>
    </source>
</evidence>
<protein>
    <submittedName>
        <fullName evidence="3">Uncharacterized protein</fullName>
    </submittedName>
</protein>